<evidence type="ECO:0000256" key="5">
    <source>
        <dbReference type="ARBA" id="ARBA00022519"/>
    </source>
</evidence>
<reference evidence="11" key="1">
    <citation type="submission" date="2016-04" db="EMBL/GenBank/DDBJ databases">
        <authorList>
            <person name="Tabuchi Yagui T.R."/>
        </authorList>
    </citation>
    <scope>NUCLEOTIDE SEQUENCE [LARGE SCALE GENOMIC DNA]</scope>
    <source>
        <strain evidence="11">NIES-26</strain>
    </source>
</reference>
<keyword evidence="8 9" id="KW-0472">Membrane</keyword>
<keyword evidence="6 9" id="KW-0812">Transmembrane</keyword>
<dbReference type="GO" id="GO:0015920">
    <property type="term" value="P:lipopolysaccharide transport"/>
    <property type="evidence" value="ECO:0007669"/>
    <property type="project" value="TreeGrafter"/>
</dbReference>
<keyword evidence="5" id="KW-0997">Cell inner membrane</keyword>
<dbReference type="PANTHER" id="PTHR30413:SF8">
    <property type="entry name" value="TRANSPORT PERMEASE PROTEIN"/>
    <property type="match status" value="1"/>
</dbReference>
<dbReference type="Proteomes" id="UP000252107">
    <property type="component" value="Unassembled WGS sequence"/>
</dbReference>
<protein>
    <recommendedName>
        <fullName evidence="9">Transport permease protein</fullName>
    </recommendedName>
</protein>
<organism evidence="11 12">
    <name type="scientific">Nostoc minutum NIES-26</name>
    <dbReference type="NCBI Taxonomy" id="1844469"/>
    <lineage>
        <taxon>Bacteria</taxon>
        <taxon>Bacillati</taxon>
        <taxon>Cyanobacteriota</taxon>
        <taxon>Cyanophyceae</taxon>
        <taxon>Nostocales</taxon>
        <taxon>Nostocaceae</taxon>
        <taxon>Nostoc</taxon>
    </lineage>
</organism>
<comment type="caution">
    <text evidence="11">The sequence shown here is derived from an EMBL/GenBank/DDBJ whole genome shotgun (WGS) entry which is preliminary data.</text>
</comment>
<dbReference type="EMBL" id="LXQD01000350">
    <property type="protein sequence ID" value="RCJ18237.1"/>
    <property type="molecule type" value="Genomic_DNA"/>
</dbReference>
<evidence type="ECO:0000256" key="8">
    <source>
        <dbReference type="ARBA" id="ARBA00023136"/>
    </source>
</evidence>
<feature type="transmembrane region" description="Helical" evidence="9">
    <location>
        <begin position="50"/>
        <end position="71"/>
    </location>
</feature>
<proteinExistence type="inferred from homology"/>
<comment type="subcellular location">
    <subcellularLocation>
        <location evidence="1">Cell inner membrane</location>
        <topology evidence="1">Multi-pass membrane protein</topology>
    </subcellularLocation>
    <subcellularLocation>
        <location evidence="9">Cell membrane</location>
        <topology evidence="9">Multi-pass membrane protein</topology>
    </subcellularLocation>
</comment>
<evidence type="ECO:0000256" key="7">
    <source>
        <dbReference type="ARBA" id="ARBA00022989"/>
    </source>
</evidence>
<keyword evidence="4 9" id="KW-1003">Cell membrane</keyword>
<keyword evidence="7 9" id="KW-1133">Transmembrane helix</keyword>
<dbReference type="PANTHER" id="PTHR30413">
    <property type="entry name" value="INNER MEMBRANE TRANSPORT PERMEASE"/>
    <property type="match status" value="1"/>
</dbReference>
<comment type="similarity">
    <text evidence="2 9">Belongs to the ABC-2 integral membrane protein family.</text>
</comment>
<dbReference type="InterPro" id="IPR047817">
    <property type="entry name" value="ABC2_TM_bact-type"/>
</dbReference>
<evidence type="ECO:0000259" key="10">
    <source>
        <dbReference type="PROSITE" id="PS51012"/>
    </source>
</evidence>
<evidence type="ECO:0000256" key="1">
    <source>
        <dbReference type="ARBA" id="ARBA00004429"/>
    </source>
</evidence>
<evidence type="ECO:0000256" key="4">
    <source>
        <dbReference type="ARBA" id="ARBA00022475"/>
    </source>
</evidence>
<evidence type="ECO:0000313" key="12">
    <source>
        <dbReference type="Proteomes" id="UP000252107"/>
    </source>
</evidence>
<dbReference type="InterPro" id="IPR013525">
    <property type="entry name" value="ABC2_TM"/>
</dbReference>
<accession>A0A367Q266</accession>
<dbReference type="PROSITE" id="PS51012">
    <property type="entry name" value="ABC_TM2"/>
    <property type="match status" value="1"/>
</dbReference>
<keyword evidence="3 9" id="KW-0813">Transport</keyword>
<feature type="transmembrane region" description="Helical" evidence="9">
    <location>
        <begin position="83"/>
        <end position="104"/>
    </location>
</feature>
<evidence type="ECO:0000256" key="6">
    <source>
        <dbReference type="ARBA" id="ARBA00022692"/>
    </source>
</evidence>
<gene>
    <name evidence="11" type="ORF">A6770_06595</name>
</gene>
<evidence type="ECO:0000256" key="2">
    <source>
        <dbReference type="ARBA" id="ARBA00007783"/>
    </source>
</evidence>
<sequence length="281" mass="32046">MSSQGMPSEQVLVIEAGRAERQYWQDLWRYRELFYFLAWRDILVRYKQTFIGIAWALIRPFLTMVVFSVVFGNLAGLPAPTGVPYPILVFAAMLPWQFFSSALSECSNSLISNSNLISKVYFPRLIVPISAVIVSFVDFMVSGMILLGLMAWYNFVPDWRILTLPLFIGIAFAASMGVGLWLAALNVEYRDFRYIVPFIVQFGLYISPVGFSSDVVPEEWRLLYSINPMVGVIDGFRWAILGGESKIYWSGFILSLGLVVILLVSGIWYFRKMERTFADII</sequence>
<dbReference type="Pfam" id="PF01061">
    <property type="entry name" value="ABC2_membrane"/>
    <property type="match status" value="1"/>
</dbReference>
<name>A0A367Q266_9NOSO</name>
<keyword evidence="12" id="KW-1185">Reference proteome</keyword>
<feature type="transmembrane region" description="Helical" evidence="9">
    <location>
        <begin position="159"/>
        <end position="182"/>
    </location>
</feature>
<dbReference type="GO" id="GO:0140359">
    <property type="term" value="F:ABC-type transporter activity"/>
    <property type="evidence" value="ECO:0007669"/>
    <property type="project" value="InterPro"/>
</dbReference>
<feature type="transmembrane region" description="Helical" evidence="9">
    <location>
        <begin position="194"/>
        <end position="211"/>
    </location>
</feature>
<evidence type="ECO:0000256" key="3">
    <source>
        <dbReference type="ARBA" id="ARBA00022448"/>
    </source>
</evidence>
<dbReference type="GO" id="GO:0005886">
    <property type="term" value="C:plasma membrane"/>
    <property type="evidence" value="ECO:0007669"/>
    <property type="project" value="UniProtKB-SubCell"/>
</dbReference>
<evidence type="ECO:0000313" key="11">
    <source>
        <dbReference type="EMBL" id="RCJ18237.1"/>
    </source>
</evidence>
<feature type="transmembrane region" description="Helical" evidence="9">
    <location>
        <begin position="125"/>
        <end position="153"/>
    </location>
</feature>
<dbReference type="AlphaFoldDB" id="A0A367Q266"/>
<feature type="transmembrane region" description="Helical" evidence="9">
    <location>
        <begin position="247"/>
        <end position="270"/>
    </location>
</feature>
<evidence type="ECO:0000256" key="9">
    <source>
        <dbReference type="RuleBase" id="RU361157"/>
    </source>
</evidence>
<feature type="domain" description="ABC transmembrane type-2" evidence="10">
    <location>
        <begin position="51"/>
        <end position="273"/>
    </location>
</feature>